<dbReference type="FunFam" id="1.20.1250.20:FF:000018">
    <property type="entry name" value="MFS transporter permease"/>
    <property type="match status" value="1"/>
</dbReference>
<protein>
    <submittedName>
        <fullName evidence="8">MFS transporter</fullName>
    </submittedName>
</protein>
<feature type="transmembrane region" description="Helical" evidence="6">
    <location>
        <begin position="157"/>
        <end position="182"/>
    </location>
</feature>
<keyword evidence="2" id="KW-0813">Transport</keyword>
<organism evidence="8 9">
    <name type="scientific">Glaciimonas soli</name>
    <dbReference type="NCBI Taxonomy" id="2590999"/>
    <lineage>
        <taxon>Bacteria</taxon>
        <taxon>Pseudomonadati</taxon>
        <taxon>Pseudomonadota</taxon>
        <taxon>Betaproteobacteria</taxon>
        <taxon>Burkholderiales</taxon>
        <taxon>Oxalobacteraceae</taxon>
        <taxon>Glaciimonas</taxon>
    </lineage>
</organism>
<evidence type="ECO:0000256" key="5">
    <source>
        <dbReference type="ARBA" id="ARBA00023136"/>
    </source>
</evidence>
<feature type="transmembrane region" description="Helical" evidence="6">
    <location>
        <begin position="322"/>
        <end position="341"/>
    </location>
</feature>
<dbReference type="CDD" id="cd17319">
    <property type="entry name" value="MFS_ExuT_GudP_like"/>
    <property type="match status" value="1"/>
</dbReference>
<dbReference type="InterPro" id="IPR036259">
    <property type="entry name" value="MFS_trans_sf"/>
</dbReference>
<gene>
    <name evidence="8" type="ORF">GEV47_05210</name>
</gene>
<dbReference type="OrthoDB" id="5441967at2"/>
<evidence type="ECO:0000259" key="7">
    <source>
        <dbReference type="PROSITE" id="PS50850"/>
    </source>
</evidence>
<comment type="caution">
    <text evidence="8">The sequence shown here is derived from an EMBL/GenBank/DDBJ whole genome shotgun (WGS) entry which is preliminary data.</text>
</comment>
<dbReference type="Gene3D" id="1.20.1250.20">
    <property type="entry name" value="MFS general substrate transporter like domains"/>
    <property type="match status" value="2"/>
</dbReference>
<keyword evidence="5 6" id="KW-0472">Membrane</keyword>
<keyword evidence="4 6" id="KW-1133">Transmembrane helix</keyword>
<feature type="transmembrane region" description="Helical" evidence="6">
    <location>
        <begin position="26"/>
        <end position="44"/>
    </location>
</feature>
<name>A0A843YS58_9BURK</name>
<dbReference type="Pfam" id="PF07690">
    <property type="entry name" value="MFS_1"/>
    <property type="match status" value="1"/>
</dbReference>
<feature type="transmembrane region" description="Helical" evidence="6">
    <location>
        <begin position="121"/>
        <end position="145"/>
    </location>
</feature>
<feature type="transmembrane region" description="Helical" evidence="6">
    <location>
        <begin position="347"/>
        <end position="369"/>
    </location>
</feature>
<feature type="transmembrane region" description="Helical" evidence="6">
    <location>
        <begin position="410"/>
        <end position="435"/>
    </location>
</feature>
<evidence type="ECO:0000256" key="4">
    <source>
        <dbReference type="ARBA" id="ARBA00022989"/>
    </source>
</evidence>
<sequence length="444" mass="47952">MYTSQTYPSIAAGLLPDEIERTYRKVALRIMPFLVLCYFVSYIDRANISFAKLQFMSDLGFSEAAYGFGAGLFFIGYSLFEVPSNIMMQRVGARRTLLRIMVLWGLISSALMFVSSPFQFYVMRFLLGAAEAGFFPGVMFYLTYWFPAARRGRATGFFMMGAAAAGVIGGPVSTGLMVHLAGLHGLHGWQWLFLLEGVPAVILGIAAFFFLSDQPKDAKWLTAREKAIVLGDLAAEEKGTTRSGHGLLEALTNAKVYVGIIVYFCIVVSFNSIVLWAPTIIREVGVKDLFNVGLMSSIVFLAGGAGTYFVGYSSDRNMERRWHFAACCAAVALCFALLPLASHNIPIAITLLSIAAAASYGTYTVFWTIPATFLPGNTKASGIALITSVGGIAAFVSPTLVGWMKTNTGSIYLGLTLMGGITLLGAVILLIAIPANKSSNRTTK</sequence>
<accession>A0A843YS58</accession>
<dbReference type="AlphaFoldDB" id="A0A843YS58"/>
<dbReference type="GO" id="GO:0016020">
    <property type="term" value="C:membrane"/>
    <property type="evidence" value="ECO:0007669"/>
    <property type="project" value="UniProtKB-SubCell"/>
</dbReference>
<feature type="transmembrane region" description="Helical" evidence="6">
    <location>
        <begin position="188"/>
        <end position="211"/>
    </location>
</feature>
<dbReference type="GO" id="GO:0022857">
    <property type="term" value="F:transmembrane transporter activity"/>
    <property type="evidence" value="ECO:0007669"/>
    <property type="project" value="InterPro"/>
</dbReference>
<reference evidence="8 9" key="1">
    <citation type="submission" date="2019-10" db="EMBL/GenBank/DDBJ databases">
        <title>Glaciimonas soli sp. nov., a psychrophilic bacterium isolated from the forest soil of a high elevation mountain in Taiwan.</title>
        <authorList>
            <person name="Wang L.-T."/>
            <person name="Shieh W.Y."/>
        </authorList>
    </citation>
    <scope>NUCLEOTIDE SEQUENCE [LARGE SCALE GENOMIC DNA]</scope>
    <source>
        <strain evidence="8 9">GS1</strain>
    </source>
</reference>
<comment type="subcellular location">
    <subcellularLocation>
        <location evidence="1">Membrane</location>
        <topology evidence="1">Multi-pass membrane protein</topology>
    </subcellularLocation>
</comment>
<dbReference type="RefSeq" id="WP_153233604.1">
    <property type="nucleotide sequence ID" value="NZ_WINI01000001.1"/>
</dbReference>
<feature type="transmembrane region" description="Helical" evidence="6">
    <location>
        <begin position="256"/>
        <end position="277"/>
    </location>
</feature>
<dbReference type="PANTHER" id="PTHR43791:SF36">
    <property type="entry name" value="TRANSPORTER, PUTATIVE (AFU_ORTHOLOGUE AFUA_6G08340)-RELATED"/>
    <property type="match status" value="1"/>
</dbReference>
<evidence type="ECO:0000313" key="8">
    <source>
        <dbReference type="EMBL" id="MQR00082.1"/>
    </source>
</evidence>
<feature type="transmembrane region" description="Helical" evidence="6">
    <location>
        <begin position="64"/>
        <end position="84"/>
    </location>
</feature>
<keyword evidence="9" id="KW-1185">Reference proteome</keyword>
<dbReference type="SUPFAM" id="SSF103473">
    <property type="entry name" value="MFS general substrate transporter"/>
    <property type="match status" value="1"/>
</dbReference>
<feature type="transmembrane region" description="Helical" evidence="6">
    <location>
        <begin position="96"/>
        <end position="115"/>
    </location>
</feature>
<keyword evidence="3 6" id="KW-0812">Transmembrane</keyword>
<dbReference type="InterPro" id="IPR011701">
    <property type="entry name" value="MFS"/>
</dbReference>
<dbReference type="InterPro" id="IPR020846">
    <property type="entry name" value="MFS_dom"/>
</dbReference>
<evidence type="ECO:0000256" key="3">
    <source>
        <dbReference type="ARBA" id="ARBA00022692"/>
    </source>
</evidence>
<feature type="transmembrane region" description="Helical" evidence="6">
    <location>
        <begin position="289"/>
        <end position="310"/>
    </location>
</feature>
<dbReference type="Proteomes" id="UP000451565">
    <property type="component" value="Unassembled WGS sequence"/>
</dbReference>
<evidence type="ECO:0000313" key="9">
    <source>
        <dbReference type="Proteomes" id="UP000451565"/>
    </source>
</evidence>
<dbReference type="PROSITE" id="PS50850">
    <property type="entry name" value="MFS"/>
    <property type="match status" value="1"/>
</dbReference>
<proteinExistence type="predicted"/>
<feature type="transmembrane region" description="Helical" evidence="6">
    <location>
        <begin position="381"/>
        <end position="404"/>
    </location>
</feature>
<dbReference type="PANTHER" id="PTHR43791">
    <property type="entry name" value="PERMEASE-RELATED"/>
    <property type="match status" value="1"/>
</dbReference>
<evidence type="ECO:0000256" key="2">
    <source>
        <dbReference type="ARBA" id="ARBA00022448"/>
    </source>
</evidence>
<feature type="domain" description="Major facilitator superfamily (MFS) profile" evidence="7">
    <location>
        <begin position="30"/>
        <end position="437"/>
    </location>
</feature>
<dbReference type="EMBL" id="WINI01000001">
    <property type="protein sequence ID" value="MQR00082.1"/>
    <property type="molecule type" value="Genomic_DNA"/>
</dbReference>
<evidence type="ECO:0000256" key="1">
    <source>
        <dbReference type="ARBA" id="ARBA00004141"/>
    </source>
</evidence>
<evidence type="ECO:0000256" key="6">
    <source>
        <dbReference type="SAM" id="Phobius"/>
    </source>
</evidence>